<dbReference type="RefSeq" id="WP_189490694.1">
    <property type="nucleotide sequence ID" value="NZ_BMZO01000008.1"/>
</dbReference>
<dbReference type="Gene3D" id="3.40.50.300">
    <property type="entry name" value="P-loop containing nucleotide triphosphate hydrolases"/>
    <property type="match status" value="2"/>
</dbReference>
<reference evidence="3" key="1">
    <citation type="journal article" date="2014" name="Int. J. Syst. Evol. Microbiol.">
        <title>Complete genome sequence of Corynebacterium casei LMG S-19264T (=DSM 44701T), isolated from a smear-ripened cheese.</title>
        <authorList>
            <consortium name="US DOE Joint Genome Institute (JGI-PGF)"/>
            <person name="Walter F."/>
            <person name="Albersmeier A."/>
            <person name="Kalinowski J."/>
            <person name="Ruckert C."/>
        </authorList>
    </citation>
    <scope>NUCLEOTIDE SEQUENCE</scope>
    <source>
        <strain evidence="3">KCTC 42097</strain>
    </source>
</reference>
<protein>
    <recommendedName>
        <fullName evidence="2">Helicase HerA central domain-containing protein</fullName>
    </recommendedName>
</protein>
<feature type="region of interest" description="Disordered" evidence="1">
    <location>
        <begin position="624"/>
        <end position="719"/>
    </location>
</feature>
<dbReference type="InterPro" id="IPR027417">
    <property type="entry name" value="P-loop_NTPase"/>
</dbReference>
<organism evidence="3 4">
    <name type="scientific">Limoniibacter endophyticus</name>
    <dbReference type="NCBI Taxonomy" id="1565040"/>
    <lineage>
        <taxon>Bacteria</taxon>
        <taxon>Pseudomonadati</taxon>
        <taxon>Pseudomonadota</taxon>
        <taxon>Alphaproteobacteria</taxon>
        <taxon>Hyphomicrobiales</taxon>
        <taxon>Bartonellaceae</taxon>
        <taxon>Limoniibacter</taxon>
    </lineage>
</organism>
<proteinExistence type="predicted"/>
<feature type="compositionally biased region" description="Polar residues" evidence="1">
    <location>
        <begin position="625"/>
        <end position="641"/>
    </location>
</feature>
<accession>A0A8J3GI80</accession>
<sequence>MSNDPKKTGTTRDSVLSKEATPADQASLNKASEPAEAAPPAEERRRTRRILGRVTQCSGMHASIIAYTDDEDTELIEQWAVGVIISINLGSTRTVGLVTRIQHSLVGASERPAIESQVELIGEIREDSETRIATFDRGVSVYPHIGSIAHRIRRTDLEAVYATGGRRSMQVGHLSQAPDIEARIAVEATLSRHFAVFGTTGVGKSSAVALMVRRMVDALPDQRILIFDPHNEYYNAFKDLAIRLDARELELPYWLFKLDELCEVVFHERNAAHDEVELLRDLIPTAKRRFRQPAGSALLKRGDDDLTPDTPVPYRFTELLNLIDERIGMLDQKLERPALRSLRTRLESVLTDPRFRFMFSSVSSDDDLPGIIGKLFRIPMNGRPITCFEMAGLPPEVTNAVCAVMSRVAFDLCMQSSGKLKLLIVCEEAHRYVPSDQQLGFAPTRQAIARIAKEGRKYGCYLGVVTQRPGELDPTVLSQCSTIFTMRLANEKDQEIIRKALGEASSSTLSFLSSMGQRESIAFGEGVATTMRFKFDILAAEHMPAMRQEETSAPDAAFDLASAIDNMRNLGKKEGSRRGLTGGSTQQPENDTFAPHVVPVSQAWPEPESRPTLRRQVASGHLAVTRQQVTPTQAEVPTQDQVPEEPAWPRRESEASELPPQSQPTPPIRRSVPAQPIEPEPYPEPDRHYAPPASAGSFPSRTDREVLFGKLARKEWPKR</sequence>
<dbReference type="SUPFAM" id="SSF52540">
    <property type="entry name" value="P-loop containing nucleoside triphosphate hydrolases"/>
    <property type="match status" value="1"/>
</dbReference>
<dbReference type="Pfam" id="PF01935">
    <property type="entry name" value="DUF87"/>
    <property type="match status" value="1"/>
</dbReference>
<feature type="compositionally biased region" description="Basic and acidic residues" evidence="1">
    <location>
        <begin position="701"/>
        <end position="719"/>
    </location>
</feature>
<keyword evidence="4" id="KW-1185">Reference proteome</keyword>
<feature type="region of interest" description="Disordered" evidence="1">
    <location>
        <begin position="1"/>
        <end position="47"/>
    </location>
</feature>
<dbReference type="InterPro" id="IPR002789">
    <property type="entry name" value="HerA_central"/>
</dbReference>
<dbReference type="PANTHER" id="PTHR42957:SF1">
    <property type="entry name" value="HELICASE MJ1565-RELATED"/>
    <property type="match status" value="1"/>
</dbReference>
<feature type="domain" description="Helicase HerA central" evidence="2">
    <location>
        <begin position="170"/>
        <end position="407"/>
    </location>
</feature>
<dbReference type="AlphaFoldDB" id="A0A8J3GI80"/>
<evidence type="ECO:0000313" key="4">
    <source>
        <dbReference type="Proteomes" id="UP000641137"/>
    </source>
</evidence>
<dbReference type="PANTHER" id="PTHR42957">
    <property type="entry name" value="HELICASE MJ1565-RELATED"/>
    <property type="match status" value="1"/>
</dbReference>
<evidence type="ECO:0000256" key="1">
    <source>
        <dbReference type="SAM" id="MobiDB-lite"/>
    </source>
</evidence>
<dbReference type="InterPro" id="IPR008571">
    <property type="entry name" value="HerA-like"/>
</dbReference>
<dbReference type="Proteomes" id="UP000641137">
    <property type="component" value="Unassembled WGS sequence"/>
</dbReference>
<evidence type="ECO:0000259" key="2">
    <source>
        <dbReference type="Pfam" id="PF01935"/>
    </source>
</evidence>
<feature type="region of interest" description="Disordered" evidence="1">
    <location>
        <begin position="572"/>
        <end position="594"/>
    </location>
</feature>
<gene>
    <name evidence="3" type="ORF">GCM10010136_25210</name>
</gene>
<dbReference type="EMBL" id="BMZO01000008">
    <property type="protein sequence ID" value="GHC75393.1"/>
    <property type="molecule type" value="Genomic_DNA"/>
</dbReference>
<comment type="caution">
    <text evidence="3">The sequence shown here is derived from an EMBL/GenBank/DDBJ whole genome shotgun (WGS) entry which is preliminary data.</text>
</comment>
<reference evidence="3" key="2">
    <citation type="submission" date="2020-09" db="EMBL/GenBank/DDBJ databases">
        <authorList>
            <person name="Sun Q."/>
            <person name="Kim S."/>
        </authorList>
    </citation>
    <scope>NUCLEOTIDE SEQUENCE</scope>
    <source>
        <strain evidence="3">KCTC 42097</strain>
    </source>
</reference>
<evidence type="ECO:0000313" key="3">
    <source>
        <dbReference type="EMBL" id="GHC75393.1"/>
    </source>
</evidence>
<name>A0A8J3GI80_9HYPH</name>